<dbReference type="CDD" id="cd21631">
    <property type="entry name" value="RHH_CopG_NikR-like"/>
    <property type="match status" value="1"/>
</dbReference>
<dbReference type="InterPro" id="IPR002145">
    <property type="entry name" value="CopG"/>
</dbReference>
<gene>
    <name evidence="2" type="ORF">HD592_001689</name>
</gene>
<evidence type="ECO:0000313" key="2">
    <source>
        <dbReference type="EMBL" id="MBB6335124.1"/>
    </source>
</evidence>
<proteinExistence type="predicted"/>
<dbReference type="GO" id="GO:0006355">
    <property type="term" value="P:regulation of DNA-templated transcription"/>
    <property type="evidence" value="ECO:0007669"/>
    <property type="project" value="InterPro"/>
</dbReference>
<name>A0A923E399_9ACTO</name>
<dbReference type="AlphaFoldDB" id="A0A923E399"/>
<dbReference type="RefSeq" id="WP_184453316.1">
    <property type="nucleotide sequence ID" value="NZ_JACHMK010000001.1"/>
</dbReference>
<organism evidence="2 3">
    <name type="scientific">Schaalia hyovaginalis</name>
    <dbReference type="NCBI Taxonomy" id="29316"/>
    <lineage>
        <taxon>Bacteria</taxon>
        <taxon>Bacillati</taxon>
        <taxon>Actinomycetota</taxon>
        <taxon>Actinomycetes</taxon>
        <taxon>Actinomycetales</taxon>
        <taxon>Actinomycetaceae</taxon>
        <taxon>Schaalia</taxon>
    </lineage>
</organism>
<accession>A0A923E399</accession>
<dbReference type="EMBL" id="JACHMK010000001">
    <property type="protein sequence ID" value="MBB6335124.1"/>
    <property type="molecule type" value="Genomic_DNA"/>
</dbReference>
<keyword evidence="3" id="KW-1185">Reference proteome</keyword>
<evidence type="ECO:0000259" key="1">
    <source>
        <dbReference type="Pfam" id="PF01402"/>
    </source>
</evidence>
<feature type="domain" description="Ribbon-helix-helix protein CopG" evidence="1">
    <location>
        <begin position="59"/>
        <end position="91"/>
    </location>
</feature>
<dbReference type="Pfam" id="PF01402">
    <property type="entry name" value="RHH_1"/>
    <property type="match status" value="1"/>
</dbReference>
<reference evidence="2" key="1">
    <citation type="submission" date="2020-08" db="EMBL/GenBank/DDBJ databases">
        <title>Sequencing the genomes of 1000 actinobacteria strains.</title>
        <authorList>
            <person name="Klenk H.-P."/>
        </authorList>
    </citation>
    <scope>NUCLEOTIDE SEQUENCE</scope>
    <source>
        <strain evidence="2">DSM 10695</strain>
    </source>
</reference>
<dbReference type="Proteomes" id="UP000617426">
    <property type="component" value="Unassembled WGS sequence"/>
</dbReference>
<evidence type="ECO:0000313" key="3">
    <source>
        <dbReference type="Proteomes" id="UP000617426"/>
    </source>
</evidence>
<sequence>MTDYDALAARAERGELKTVRRIYEGDGRPIDLADIFMTAGRPRMEEATTARHTWKTRATDELDAALTERARKENLPKSALIRKAVAAYLATA</sequence>
<comment type="caution">
    <text evidence="2">The sequence shown here is derived from an EMBL/GenBank/DDBJ whole genome shotgun (WGS) entry which is preliminary data.</text>
</comment>
<protein>
    <recommendedName>
        <fullName evidence="1">Ribbon-helix-helix protein CopG domain-containing protein</fullName>
    </recommendedName>
</protein>